<reference evidence="1" key="1">
    <citation type="submission" date="2021-12" db="EMBL/GenBank/DDBJ databases">
        <authorList>
            <person name="King R."/>
        </authorList>
    </citation>
    <scope>NUCLEOTIDE SEQUENCE</scope>
</reference>
<organism evidence="1 2">
    <name type="scientific">Brassicogethes aeneus</name>
    <name type="common">Rape pollen beetle</name>
    <name type="synonym">Meligethes aeneus</name>
    <dbReference type="NCBI Taxonomy" id="1431903"/>
    <lineage>
        <taxon>Eukaryota</taxon>
        <taxon>Metazoa</taxon>
        <taxon>Ecdysozoa</taxon>
        <taxon>Arthropoda</taxon>
        <taxon>Hexapoda</taxon>
        <taxon>Insecta</taxon>
        <taxon>Pterygota</taxon>
        <taxon>Neoptera</taxon>
        <taxon>Endopterygota</taxon>
        <taxon>Coleoptera</taxon>
        <taxon>Polyphaga</taxon>
        <taxon>Cucujiformia</taxon>
        <taxon>Nitidulidae</taxon>
        <taxon>Meligethinae</taxon>
        <taxon>Brassicogethes</taxon>
    </lineage>
</organism>
<gene>
    <name evidence="1" type="ORF">MELIAE_LOCUS6617</name>
</gene>
<sequence length="325" mass="37741">MANAGHVKLPPDFDLQGQNAANEWKFWKVSFEDYLVAVGHSEATDVIKLSVLRIIIANDSARIMTTFAVLIEQQGKYKYMIETIDKYVNPRVNECFERYNFFKRIQKEGESFEHFLTDCRYLVKSCNYNGNDSNETAEDKALRDKIVMEIKDPTTREALLRKDQLTLEKAKALCRTSEQSKSQNQLFMNSEKINVVKRNKYRESSKPRREVKKEKMGPGETFRCRRCQRTHGPRECPAYGRKCKKCGTENHFAVACKVKNIKNIEKELDCSSDMSDIFIGNVHDYNKNMCKYNMFEEILEIEGNKVKTRLDTGADVNIINTFEVI</sequence>
<dbReference type="PANTHER" id="PTHR33198:SF20">
    <property type="entry name" value="RETROTRANSPOSON GAG DOMAIN-CONTAINING PROTEIN"/>
    <property type="match status" value="1"/>
</dbReference>
<dbReference type="PANTHER" id="PTHR33198">
    <property type="entry name" value="ANK_REP_REGION DOMAIN-CONTAINING PROTEIN-RELATED"/>
    <property type="match status" value="1"/>
</dbReference>
<proteinExistence type="predicted"/>
<protein>
    <recommendedName>
        <fullName evidence="3">Peptidase A2 domain-containing protein</fullName>
    </recommendedName>
</protein>
<dbReference type="Proteomes" id="UP001154078">
    <property type="component" value="Chromosome 4"/>
</dbReference>
<keyword evidence="2" id="KW-1185">Reference proteome</keyword>
<dbReference type="AlphaFoldDB" id="A0A9P0FGC6"/>
<accession>A0A9P0FGC6</accession>
<dbReference type="OrthoDB" id="7323790at2759"/>
<dbReference type="Gene3D" id="4.10.60.10">
    <property type="entry name" value="Zinc finger, CCHC-type"/>
    <property type="match status" value="1"/>
</dbReference>
<name>A0A9P0FGC6_BRAAE</name>
<evidence type="ECO:0008006" key="3">
    <source>
        <dbReference type="Google" id="ProtNLM"/>
    </source>
</evidence>
<evidence type="ECO:0000313" key="1">
    <source>
        <dbReference type="EMBL" id="CAH0555190.1"/>
    </source>
</evidence>
<dbReference type="EMBL" id="OV121135">
    <property type="protein sequence ID" value="CAH0555190.1"/>
    <property type="molecule type" value="Genomic_DNA"/>
</dbReference>
<evidence type="ECO:0000313" key="2">
    <source>
        <dbReference type="Proteomes" id="UP001154078"/>
    </source>
</evidence>